<proteinExistence type="predicted"/>
<dbReference type="EMBL" id="ODYU01006783">
    <property type="protein sequence ID" value="SOQ48947.1"/>
    <property type="molecule type" value="Genomic_DNA"/>
</dbReference>
<protein>
    <submittedName>
        <fullName evidence="2">SFRICE_020376</fullName>
    </submittedName>
</protein>
<evidence type="ECO:0000313" key="2">
    <source>
        <dbReference type="EMBL" id="SOQ48947.1"/>
    </source>
</evidence>
<accession>A0A2H1W7C0</accession>
<dbReference type="AlphaFoldDB" id="A0A2H1W7C0"/>
<feature type="compositionally biased region" description="Polar residues" evidence="1">
    <location>
        <begin position="149"/>
        <end position="167"/>
    </location>
</feature>
<name>A0A2H1W7C0_SPOFR</name>
<sequence length="418" mass="47230">MTSKTIKCANCNVVIDELLAFVMNKIDVMDHESLMRVCVSTFNVAEVENSKKLLFDSMVTDVRNIKRKKGDTKIHKDLEDIITVLKSADPENIPIFVAKDLHKLPPVTFDHIDVTTLLKDLLMLRTQLAEIKSNYVTTENLRALEKKLSNSTETSSANSDNIDMSNKNNKNLMSEGSCTFMLPVLASTTTERTVGESHQSRSLLRVDNSLEQGIASPIDDAHSGSREASKAANITTDFVELPVLQHKTGTEVELQKSFASLVANENGLEKNTHSNDWILVQNKRVNNKNKFVMNKGKAYVDNNSKFKSADVKVPLFITHVHKDVTEEDVAEYIMSKINEKVVPIKIKMARVRSYNAFKFFVSKTCAPKLLHDSFWPNGISFRRFINNYYKDKDKILQVPLQAQVESDYKGQPTMHDNV</sequence>
<feature type="region of interest" description="Disordered" evidence="1">
    <location>
        <begin position="148"/>
        <end position="167"/>
    </location>
</feature>
<evidence type="ECO:0000256" key="1">
    <source>
        <dbReference type="SAM" id="MobiDB-lite"/>
    </source>
</evidence>
<gene>
    <name evidence="2" type="ORF">SFRICE_020376</name>
</gene>
<reference evidence="2" key="1">
    <citation type="submission" date="2016-07" db="EMBL/GenBank/DDBJ databases">
        <authorList>
            <person name="Bretaudeau A."/>
        </authorList>
    </citation>
    <scope>NUCLEOTIDE SEQUENCE</scope>
    <source>
        <strain evidence="2">Rice</strain>
        <tissue evidence="2">Whole body</tissue>
    </source>
</reference>
<organism evidence="2">
    <name type="scientific">Spodoptera frugiperda</name>
    <name type="common">Fall armyworm</name>
    <dbReference type="NCBI Taxonomy" id="7108"/>
    <lineage>
        <taxon>Eukaryota</taxon>
        <taxon>Metazoa</taxon>
        <taxon>Ecdysozoa</taxon>
        <taxon>Arthropoda</taxon>
        <taxon>Hexapoda</taxon>
        <taxon>Insecta</taxon>
        <taxon>Pterygota</taxon>
        <taxon>Neoptera</taxon>
        <taxon>Endopterygota</taxon>
        <taxon>Lepidoptera</taxon>
        <taxon>Glossata</taxon>
        <taxon>Ditrysia</taxon>
        <taxon>Noctuoidea</taxon>
        <taxon>Noctuidae</taxon>
        <taxon>Amphipyrinae</taxon>
        <taxon>Spodoptera</taxon>
    </lineage>
</organism>